<dbReference type="Pfam" id="PF01522">
    <property type="entry name" value="Polysacc_deac_1"/>
    <property type="match status" value="1"/>
</dbReference>
<evidence type="ECO:0000313" key="6">
    <source>
        <dbReference type="EMBL" id="SKA23830.1"/>
    </source>
</evidence>
<evidence type="ECO:0000313" key="7">
    <source>
        <dbReference type="Proteomes" id="UP000190092"/>
    </source>
</evidence>
<proteinExistence type="inferred from homology"/>
<dbReference type="AlphaFoldDB" id="A0A1T4S693"/>
<dbReference type="PROSITE" id="PS51677">
    <property type="entry name" value="NODB"/>
    <property type="match status" value="1"/>
</dbReference>
<dbReference type="Proteomes" id="UP000190092">
    <property type="component" value="Unassembled WGS sequence"/>
</dbReference>
<accession>A0A1T4S693</accession>
<dbReference type="SUPFAM" id="SSF88713">
    <property type="entry name" value="Glycoside hydrolase/deacetylase"/>
    <property type="match status" value="1"/>
</dbReference>
<evidence type="ECO:0000256" key="4">
    <source>
        <dbReference type="ARBA" id="ARBA00032976"/>
    </source>
</evidence>
<evidence type="ECO:0000256" key="2">
    <source>
        <dbReference type="ARBA" id="ARBA00010973"/>
    </source>
</evidence>
<dbReference type="GO" id="GO:0016810">
    <property type="term" value="F:hydrolase activity, acting on carbon-nitrogen (but not peptide) bonds"/>
    <property type="evidence" value="ECO:0007669"/>
    <property type="project" value="InterPro"/>
</dbReference>
<dbReference type="OrthoDB" id="9787041at2"/>
<evidence type="ECO:0000256" key="1">
    <source>
        <dbReference type="ARBA" id="ARBA00003236"/>
    </source>
</evidence>
<dbReference type="RefSeq" id="WP_085936032.1">
    <property type="nucleotide sequence ID" value="NZ_FUWJ01000007.1"/>
</dbReference>
<dbReference type="Gene3D" id="3.20.20.370">
    <property type="entry name" value="Glycoside hydrolase/deacetylase"/>
    <property type="match status" value="1"/>
</dbReference>
<dbReference type="EMBL" id="FUWJ01000007">
    <property type="protein sequence ID" value="SKA23830.1"/>
    <property type="molecule type" value="Genomic_DNA"/>
</dbReference>
<reference evidence="7" key="1">
    <citation type="submission" date="2017-02" db="EMBL/GenBank/DDBJ databases">
        <authorList>
            <person name="Varghese N."/>
            <person name="Submissions S."/>
        </authorList>
    </citation>
    <scope>NUCLEOTIDE SEQUENCE [LARGE SCALE GENOMIC DNA]</scope>
    <source>
        <strain evidence="7">ATCC 27094</strain>
    </source>
</reference>
<evidence type="ECO:0000259" key="5">
    <source>
        <dbReference type="PROSITE" id="PS51677"/>
    </source>
</evidence>
<keyword evidence="7" id="KW-1185">Reference proteome</keyword>
<dbReference type="GO" id="GO:0005975">
    <property type="term" value="P:carbohydrate metabolic process"/>
    <property type="evidence" value="ECO:0007669"/>
    <property type="project" value="InterPro"/>
</dbReference>
<name>A0A1T4S693_9HYPH</name>
<comment type="similarity">
    <text evidence="2">Belongs to the polysaccharide deacetylase family.</text>
</comment>
<organism evidence="6 7">
    <name type="scientific">Enhydrobacter aerosaccus</name>
    <dbReference type="NCBI Taxonomy" id="225324"/>
    <lineage>
        <taxon>Bacteria</taxon>
        <taxon>Pseudomonadati</taxon>
        <taxon>Pseudomonadota</taxon>
        <taxon>Alphaproteobacteria</taxon>
        <taxon>Hyphomicrobiales</taxon>
        <taxon>Enhydrobacter</taxon>
    </lineage>
</organism>
<gene>
    <name evidence="6" type="ORF">SAMN02745126_04349</name>
</gene>
<comment type="function">
    <text evidence="1">Is involved in generating a small heat-stable compound (Nod), an acylated oligomer of N-acetylglucosamine, that stimulates mitosis in various plant protoplasts.</text>
</comment>
<protein>
    <recommendedName>
        <fullName evidence="3">Chitooligosaccharide deacetylase</fullName>
    </recommendedName>
    <alternativeName>
        <fullName evidence="4">Nodulation protein B</fullName>
    </alternativeName>
</protein>
<dbReference type="PANTHER" id="PTHR43123">
    <property type="entry name" value="POLYSACCHARIDE DEACETYLASE-RELATED"/>
    <property type="match status" value="1"/>
</dbReference>
<dbReference type="PANTHER" id="PTHR43123:SF1">
    <property type="entry name" value="POLYSACCHARIDE DEACETYLASE-RELATED"/>
    <property type="match status" value="1"/>
</dbReference>
<evidence type="ECO:0000256" key="3">
    <source>
        <dbReference type="ARBA" id="ARBA00020071"/>
    </source>
</evidence>
<feature type="domain" description="NodB homology" evidence="5">
    <location>
        <begin position="70"/>
        <end position="284"/>
    </location>
</feature>
<dbReference type="InterPro" id="IPR002509">
    <property type="entry name" value="NODB_dom"/>
</dbReference>
<dbReference type="STRING" id="225324.SAMN02745126_04349"/>
<sequence>MTDEEAGRVRDFVGYGRNPPDPRWPGGAHVAVNFVINYEEGGEYAVPDGDPASETALTEGSTAAVKGRDLGAESMFEYGSRAGFWRLHRIFAKRKLPCTVFAIARALERNPEACAAMREAGWDVAGHGYRWEIHGNLTPDVERRQIERATESITRTIGTRPAGWYSRYAPSLQTRTLLLDAGYEYDSDAYDDELPYWRKVGQRQQLIVPYSLVHNDVRFARQGMTSGDEYLAYIRNAVQCVLEEDPPRMLSFGLHDRIIGHPGRAFGLARVLDWLAEQPKVWVARRVDIARHWKKVHPES</sequence>
<dbReference type="InterPro" id="IPR011330">
    <property type="entry name" value="Glyco_hydro/deAcase_b/a-brl"/>
</dbReference>